<organism evidence="7 8">
    <name type="scientific">Neonectria magnoliae</name>
    <dbReference type="NCBI Taxonomy" id="2732573"/>
    <lineage>
        <taxon>Eukaryota</taxon>
        <taxon>Fungi</taxon>
        <taxon>Dikarya</taxon>
        <taxon>Ascomycota</taxon>
        <taxon>Pezizomycotina</taxon>
        <taxon>Sordariomycetes</taxon>
        <taxon>Hypocreomycetidae</taxon>
        <taxon>Hypocreales</taxon>
        <taxon>Nectriaceae</taxon>
        <taxon>Neonectria</taxon>
    </lineage>
</organism>
<evidence type="ECO:0000256" key="4">
    <source>
        <dbReference type="ARBA" id="ARBA00022989"/>
    </source>
</evidence>
<evidence type="ECO:0000256" key="2">
    <source>
        <dbReference type="ARBA" id="ARBA00022448"/>
    </source>
</evidence>
<feature type="transmembrane region" description="Helical" evidence="6">
    <location>
        <begin position="130"/>
        <end position="154"/>
    </location>
</feature>
<feature type="transmembrane region" description="Helical" evidence="6">
    <location>
        <begin position="49"/>
        <end position="65"/>
    </location>
</feature>
<sequence>MASRSHDRDIYEDGPPAKLVAPQRHDALDADDVAGLAAIGKAPVFNRKFNFWTAVTMTVCINATWEGISSAILQGLALGGPVGILYGYLLASIGMTCVCAAVAELASAWPSSGAQYHWTAELSPPKWRAVLSWTAGLLAFGYIWMATIMCAMSVAIQVQAYVIIGQPSYVNERWHTYLTYLIVMIIYLVMNLFASRALHHLNLLGIGTHVVGFFLTMIVLLVMTKDKHDTEFVFTEFINSSGWSSNALAFCIGLTTPMLGFAGIEMAAHYAEEIQHVRKSLPRAMMWTIALNSIMTFPWLVAVIYCSGDIPSVANGPIGLLSPMTQIFVNSTGRIGLSIFLNTLATYNALVGGITGLGSCSRVLWAMARDGCFPEPLRRVHPTLDVPIQSILIAWAPMLVVGLIYIGNKTAFYSILSGVMSLYMMSYVLPVGLHHFFARKHRKIENYAAVILAAFLILGLIWYFAYLRGTFEGPIVEIVVDDDDIIITGQPVRTTSMDDTAGPKKKT</sequence>
<evidence type="ECO:0000256" key="1">
    <source>
        <dbReference type="ARBA" id="ARBA00004141"/>
    </source>
</evidence>
<dbReference type="InterPro" id="IPR002293">
    <property type="entry name" value="AA/rel_permease1"/>
</dbReference>
<dbReference type="PROSITE" id="PS00218">
    <property type="entry name" value="AMINO_ACID_PERMEASE_1"/>
    <property type="match status" value="1"/>
</dbReference>
<feature type="transmembrane region" description="Helical" evidence="6">
    <location>
        <begin position="412"/>
        <end position="434"/>
    </location>
</feature>
<gene>
    <name evidence="7" type="ORF">QQZ08_008588</name>
</gene>
<evidence type="ECO:0000256" key="3">
    <source>
        <dbReference type="ARBA" id="ARBA00022692"/>
    </source>
</evidence>
<evidence type="ECO:0000313" key="7">
    <source>
        <dbReference type="EMBL" id="KAK7424578.1"/>
    </source>
</evidence>
<feature type="transmembrane region" description="Helical" evidence="6">
    <location>
        <begin position="446"/>
        <end position="465"/>
    </location>
</feature>
<feature type="transmembrane region" description="Helical" evidence="6">
    <location>
        <begin position="201"/>
        <end position="223"/>
    </location>
</feature>
<dbReference type="PIRSF" id="PIRSF006060">
    <property type="entry name" value="AA_transporter"/>
    <property type="match status" value="1"/>
</dbReference>
<evidence type="ECO:0000256" key="6">
    <source>
        <dbReference type="SAM" id="Phobius"/>
    </source>
</evidence>
<comment type="subcellular location">
    <subcellularLocation>
        <location evidence="1">Membrane</location>
        <topology evidence="1">Multi-pass membrane protein</topology>
    </subcellularLocation>
</comment>
<evidence type="ECO:0008006" key="9">
    <source>
        <dbReference type="Google" id="ProtNLM"/>
    </source>
</evidence>
<feature type="transmembrane region" description="Helical" evidence="6">
    <location>
        <begin position="85"/>
        <end position="109"/>
    </location>
</feature>
<keyword evidence="5 6" id="KW-0472">Membrane</keyword>
<keyword evidence="8" id="KW-1185">Reference proteome</keyword>
<feature type="transmembrane region" description="Helical" evidence="6">
    <location>
        <begin position="344"/>
        <end position="365"/>
    </location>
</feature>
<feature type="transmembrane region" description="Helical" evidence="6">
    <location>
        <begin position="174"/>
        <end position="194"/>
    </location>
</feature>
<dbReference type="PANTHER" id="PTHR45649:SF14">
    <property type="entry name" value="GABA PERMEASE"/>
    <property type="match status" value="1"/>
</dbReference>
<keyword evidence="3 6" id="KW-0812">Transmembrane</keyword>
<keyword evidence="4 6" id="KW-1133">Transmembrane helix</keyword>
<dbReference type="Proteomes" id="UP001498421">
    <property type="component" value="Unassembled WGS sequence"/>
</dbReference>
<evidence type="ECO:0000256" key="5">
    <source>
        <dbReference type="ARBA" id="ARBA00023136"/>
    </source>
</evidence>
<feature type="transmembrane region" description="Helical" evidence="6">
    <location>
        <begin position="284"/>
        <end position="305"/>
    </location>
</feature>
<dbReference type="InterPro" id="IPR004840">
    <property type="entry name" value="Amino_acid_permease_CS"/>
</dbReference>
<dbReference type="EMBL" id="JAZAVK010000090">
    <property type="protein sequence ID" value="KAK7424578.1"/>
    <property type="molecule type" value="Genomic_DNA"/>
</dbReference>
<feature type="transmembrane region" description="Helical" evidence="6">
    <location>
        <begin position="386"/>
        <end position="406"/>
    </location>
</feature>
<protein>
    <recommendedName>
        <fullName evidence="9">Amino acid transporter</fullName>
    </recommendedName>
</protein>
<proteinExistence type="predicted"/>
<feature type="transmembrane region" description="Helical" evidence="6">
    <location>
        <begin position="243"/>
        <end position="264"/>
    </location>
</feature>
<name>A0ABR1HV59_9HYPO</name>
<keyword evidence="2" id="KW-0813">Transport</keyword>
<dbReference type="Pfam" id="PF13520">
    <property type="entry name" value="AA_permease_2"/>
    <property type="match status" value="1"/>
</dbReference>
<dbReference type="Gene3D" id="1.20.1740.10">
    <property type="entry name" value="Amino acid/polyamine transporter I"/>
    <property type="match status" value="1"/>
</dbReference>
<accession>A0ABR1HV59</accession>
<dbReference type="PANTHER" id="PTHR45649">
    <property type="entry name" value="AMINO-ACID PERMEASE BAT1"/>
    <property type="match status" value="1"/>
</dbReference>
<comment type="caution">
    <text evidence="7">The sequence shown here is derived from an EMBL/GenBank/DDBJ whole genome shotgun (WGS) entry which is preliminary data.</text>
</comment>
<evidence type="ECO:0000313" key="8">
    <source>
        <dbReference type="Proteomes" id="UP001498421"/>
    </source>
</evidence>
<reference evidence="7 8" key="1">
    <citation type="journal article" date="2025" name="Microbiol. Resour. Announc.">
        <title>Draft genome sequences for Neonectria magnoliae and Neonectria punicea, canker pathogens of Liriodendron tulipifera and Acer saccharum in West Virginia.</title>
        <authorList>
            <person name="Petronek H.M."/>
            <person name="Kasson M.T."/>
            <person name="Metheny A.M."/>
            <person name="Stauder C.M."/>
            <person name="Lovett B."/>
            <person name="Lynch S.C."/>
            <person name="Garnas J.R."/>
            <person name="Kasson L.R."/>
            <person name="Stajich J.E."/>
        </authorList>
    </citation>
    <scope>NUCLEOTIDE SEQUENCE [LARGE SCALE GENOMIC DNA]</scope>
    <source>
        <strain evidence="7 8">NRRL 64651</strain>
    </source>
</reference>